<dbReference type="InterPro" id="IPR045130">
    <property type="entry name" value="OFUT2-like"/>
</dbReference>
<dbReference type="GO" id="GO:0046922">
    <property type="term" value="F:peptide-O-fucosyltransferase activity"/>
    <property type="evidence" value="ECO:0007669"/>
    <property type="project" value="InterPro"/>
</dbReference>
<dbReference type="InterPro" id="IPR019378">
    <property type="entry name" value="GDP-Fuc_O-FucTrfase"/>
</dbReference>
<dbReference type="PANTHER" id="PTHR13398">
    <property type="entry name" value="GDP-FUCOSE PROTEIN O-FUCOSYLTRANSFERASE 2"/>
    <property type="match status" value="1"/>
</dbReference>
<dbReference type="Gene3D" id="3.40.50.11350">
    <property type="match status" value="1"/>
</dbReference>
<keyword evidence="5" id="KW-0294">Fucose metabolism</keyword>
<dbReference type="GO" id="GO:0005783">
    <property type="term" value="C:endoplasmic reticulum"/>
    <property type="evidence" value="ECO:0007669"/>
    <property type="project" value="UniProtKB-SubCell"/>
</dbReference>
<dbReference type="GO" id="GO:0006004">
    <property type="term" value="P:fucose metabolic process"/>
    <property type="evidence" value="ECO:0007669"/>
    <property type="project" value="UniProtKB-KW"/>
</dbReference>
<evidence type="ECO:0000256" key="5">
    <source>
        <dbReference type="ARBA" id="ARBA00023253"/>
    </source>
</evidence>
<keyword evidence="6" id="KW-0119">Carbohydrate metabolism</keyword>
<dbReference type="Proteomes" id="UP000274822">
    <property type="component" value="Unassembled WGS sequence"/>
</dbReference>
<evidence type="ECO:0000256" key="6">
    <source>
        <dbReference type="ARBA" id="ARBA00023277"/>
    </source>
</evidence>
<reference evidence="9 10" key="1">
    <citation type="journal article" date="2018" name="New Phytol.">
        <title>Phylogenomics of Endogonaceae and evolution of mycorrhizas within Mucoromycota.</title>
        <authorList>
            <person name="Chang Y."/>
            <person name="Desiro A."/>
            <person name="Na H."/>
            <person name="Sandor L."/>
            <person name="Lipzen A."/>
            <person name="Clum A."/>
            <person name="Barry K."/>
            <person name="Grigoriev I.V."/>
            <person name="Martin F.M."/>
            <person name="Stajich J.E."/>
            <person name="Smith M.E."/>
            <person name="Bonito G."/>
            <person name="Spatafora J.W."/>
        </authorList>
    </citation>
    <scope>NUCLEOTIDE SEQUENCE [LARGE SCALE GENOMIC DNA]</scope>
    <source>
        <strain evidence="9 10">AD002</strain>
    </source>
</reference>
<evidence type="ECO:0000313" key="9">
    <source>
        <dbReference type="EMBL" id="RUS30985.1"/>
    </source>
</evidence>
<evidence type="ECO:0000256" key="8">
    <source>
        <dbReference type="ARBA" id="ARBA00026232"/>
    </source>
</evidence>
<dbReference type="Pfam" id="PF10250">
    <property type="entry name" value="O-FucT"/>
    <property type="match status" value="1"/>
</dbReference>
<protein>
    <recommendedName>
        <fullName evidence="8">GDP-fucose protein O-fucosyltransferase 2</fullName>
    </recommendedName>
</protein>
<name>A0A433QMJ2_9FUNG</name>
<organism evidence="9 10">
    <name type="scientific">Jimgerdemannia flammicorona</name>
    <dbReference type="NCBI Taxonomy" id="994334"/>
    <lineage>
        <taxon>Eukaryota</taxon>
        <taxon>Fungi</taxon>
        <taxon>Fungi incertae sedis</taxon>
        <taxon>Mucoromycota</taxon>
        <taxon>Mucoromycotina</taxon>
        <taxon>Endogonomycetes</taxon>
        <taxon>Endogonales</taxon>
        <taxon>Endogonaceae</taxon>
        <taxon>Jimgerdemannia</taxon>
    </lineage>
</organism>
<comment type="subcellular location">
    <subcellularLocation>
        <location evidence="1">Endoplasmic reticulum</location>
    </subcellularLocation>
</comment>
<keyword evidence="3" id="KW-0808">Transferase</keyword>
<dbReference type="PANTHER" id="PTHR13398:SF0">
    <property type="entry name" value="GDP-FUCOSE PROTEIN O-FUCOSYLTRANSFERASE 2"/>
    <property type="match status" value="1"/>
</dbReference>
<dbReference type="EMBL" id="RBNJ01003390">
    <property type="protein sequence ID" value="RUS30985.1"/>
    <property type="molecule type" value="Genomic_DNA"/>
</dbReference>
<comment type="similarity">
    <text evidence="7">Belongs to the glycosyltransferase 68 family.</text>
</comment>
<dbReference type="AlphaFoldDB" id="A0A433QMJ2"/>
<sequence length="660" mass="74663">MQRSKKFAVITCSVGLTCGRVSHARIKFDIMHCRQAIRYCTLHCHQAIEYCTHHHPPAMAHCTPFVCPSRRHILTGLLVTTIFLLTFIGLRVSLDDTYLQETGATRPQEAAGTLGSQGPADVPVATYGERFLTLDFTLTLGLNNLRAPCLLRLPAESDLGRPYSSAHEKMPSLCAIEGHRISDWSNGNVTRNSWAMPITNFFDLAHLRKYVKVITVSEFLQFQLDRNPTIRGIPAALASYQVLDDLASQGQSLARYAPDLTSETVNMYNYLHEQPNGVLNIDDTAPIVDLFRSSLPHPDASPEDVERDLLELDDIIEAPIWGYVDLPDMAIDQEYNMTIRVLPPREWTVRATNGWVEPDEVSVDADCESRDAFYLHYSSPIAVTGLRQRFNTPDLHNIQILHLSGYPHRFAHHPIKFSTLEGRKLYDNVVMDWLRYAKPVWNTYEYIKGKMDWKTEGRPYLAFHIRRTDFSQYNWIGPTTDPNNLIATYQSTVADLNLKYKTMVLDKWDAARQDAAHRLAEWESAASLAQNNTQPGDPLIPTSSRPPAFDIPSPLPLSPYTFISTDEADPDVIARLKALNGITLFDLFIHERNGDKESFYDGNYQLTVFGDLLGMVDQLICRDGWSFVGTRRSSFTGGIFNLRKGLGLDDGLTCYFSDYK</sequence>
<evidence type="ECO:0000256" key="3">
    <source>
        <dbReference type="ARBA" id="ARBA00022679"/>
    </source>
</evidence>
<evidence type="ECO:0000256" key="2">
    <source>
        <dbReference type="ARBA" id="ARBA00004922"/>
    </source>
</evidence>
<evidence type="ECO:0000256" key="4">
    <source>
        <dbReference type="ARBA" id="ARBA00022824"/>
    </source>
</evidence>
<comment type="pathway">
    <text evidence="2">Protein modification; protein glycosylation.</text>
</comment>
<proteinExistence type="inferred from homology"/>
<accession>A0A433QMJ2</accession>
<comment type="caution">
    <text evidence="9">The sequence shown here is derived from an EMBL/GenBank/DDBJ whole genome shotgun (WGS) entry which is preliminary data.</text>
</comment>
<gene>
    <name evidence="9" type="ORF">BC938DRAFT_478667</name>
</gene>
<keyword evidence="4" id="KW-0256">Endoplasmic reticulum</keyword>
<evidence type="ECO:0000256" key="1">
    <source>
        <dbReference type="ARBA" id="ARBA00004240"/>
    </source>
</evidence>
<keyword evidence="10" id="KW-1185">Reference proteome</keyword>
<evidence type="ECO:0000256" key="7">
    <source>
        <dbReference type="ARBA" id="ARBA00025803"/>
    </source>
</evidence>
<evidence type="ECO:0000313" key="10">
    <source>
        <dbReference type="Proteomes" id="UP000274822"/>
    </source>
</evidence>